<evidence type="ECO:0000256" key="1">
    <source>
        <dbReference type="ARBA" id="ARBA00004127"/>
    </source>
</evidence>
<feature type="transmembrane region" description="Helical" evidence="5">
    <location>
        <begin position="88"/>
        <end position="111"/>
    </location>
</feature>
<name>A0AAJ5ZJ26_9CHLR</name>
<dbReference type="Proteomes" id="UP001321249">
    <property type="component" value="Unassembled WGS sequence"/>
</dbReference>
<gene>
    <name evidence="6" type="ORF">GKO46_00695</name>
    <name evidence="7" type="ORF">GKO48_08530</name>
</gene>
<evidence type="ECO:0008006" key="10">
    <source>
        <dbReference type="Google" id="ProtNLM"/>
    </source>
</evidence>
<dbReference type="Pfam" id="PF04191">
    <property type="entry name" value="PEMT"/>
    <property type="match status" value="1"/>
</dbReference>
<reference evidence="8" key="3">
    <citation type="submission" date="2023-06" db="EMBL/GenBank/DDBJ databases">
        <title>Pangenomics reveal diversification of enzyme families and niche specialization in globally abundant SAR202 bacteria.</title>
        <authorList>
            <person name="Saw J.H.W."/>
        </authorList>
    </citation>
    <scope>NUCLEOTIDE SEQUENCE [LARGE SCALE GENOMIC DNA]</scope>
    <source>
        <strain evidence="8">JH1073</strain>
    </source>
</reference>
<organism evidence="7 8">
    <name type="scientific">Candidatus Lucifugimonas marina</name>
    <dbReference type="NCBI Taxonomy" id="3038979"/>
    <lineage>
        <taxon>Bacteria</taxon>
        <taxon>Bacillati</taxon>
        <taxon>Chloroflexota</taxon>
        <taxon>Dehalococcoidia</taxon>
        <taxon>SAR202 cluster</taxon>
        <taxon>Candidatus Lucifugimonadales</taxon>
        <taxon>Candidatus Lucifugimonadaceae</taxon>
        <taxon>Candidatus Lucifugimonas</taxon>
    </lineage>
</organism>
<dbReference type="InterPro" id="IPR052527">
    <property type="entry name" value="Metal_cation-efflux_comp"/>
</dbReference>
<comment type="subcellular location">
    <subcellularLocation>
        <location evidence="1">Endomembrane system</location>
        <topology evidence="1">Multi-pass membrane protein</topology>
    </subcellularLocation>
</comment>
<evidence type="ECO:0000256" key="4">
    <source>
        <dbReference type="ARBA" id="ARBA00023136"/>
    </source>
</evidence>
<proteinExistence type="predicted"/>
<dbReference type="GO" id="GO:0012505">
    <property type="term" value="C:endomembrane system"/>
    <property type="evidence" value="ECO:0007669"/>
    <property type="project" value="UniProtKB-SubCell"/>
</dbReference>
<keyword evidence="3 5" id="KW-1133">Transmembrane helix</keyword>
<dbReference type="Gene3D" id="1.20.120.1630">
    <property type="match status" value="1"/>
</dbReference>
<sequence length="155" mass="17091">MRGHQLGWLRNLPIPEYQLGFLLAGLGLHLWGESRAVFDVGIIGVALGVVLIGIGIVVSIMSALSFGDETMASPDTLRTSGPYRFTRNPMYLSWLLATLGLGLFLGSWWLIAASGAAGAVTQLLVISAEEQFLTHKFGSRYENYRNQTPRWIWPL</sequence>
<reference evidence="7" key="2">
    <citation type="journal article" date="2023" name="Nat. Commun.">
        <title>Cultivation of marine bacteria of the SAR202 clade.</title>
        <authorList>
            <person name="Lim Y."/>
            <person name="Seo J.H."/>
            <person name="Giovannoni S.J."/>
            <person name="Kang I."/>
            <person name="Cho J.C."/>
        </authorList>
    </citation>
    <scope>NUCLEOTIDE SEQUENCE</scope>
    <source>
        <strain evidence="7">JH1073</strain>
    </source>
</reference>
<keyword evidence="4 5" id="KW-0472">Membrane</keyword>
<evidence type="ECO:0000313" key="6">
    <source>
        <dbReference type="EMBL" id="MDG0865589.1"/>
    </source>
</evidence>
<reference evidence="8 9" key="1">
    <citation type="submission" date="2019-11" db="EMBL/GenBank/DDBJ databases">
        <authorList>
            <person name="Cho J.-C."/>
        </authorList>
    </citation>
    <scope>NUCLEOTIDE SEQUENCE [LARGE SCALE GENOMIC DNA]</scope>
    <source>
        <strain evidence="7 8">JH1073</strain>
        <strain evidence="6 9">JH702</strain>
    </source>
</reference>
<dbReference type="AlphaFoldDB" id="A0AAJ5ZJ26"/>
<dbReference type="EMBL" id="WMBE01000001">
    <property type="protein sequence ID" value="MDG0865589.1"/>
    <property type="molecule type" value="Genomic_DNA"/>
</dbReference>
<evidence type="ECO:0000313" key="9">
    <source>
        <dbReference type="Proteomes" id="UP001321249"/>
    </source>
</evidence>
<evidence type="ECO:0000313" key="8">
    <source>
        <dbReference type="Proteomes" id="UP001219901"/>
    </source>
</evidence>
<protein>
    <recommendedName>
        <fullName evidence="10">Isoprenylcysteine carboxylmethyltransferase family protein</fullName>
    </recommendedName>
</protein>
<feature type="transmembrane region" description="Helical" evidence="5">
    <location>
        <begin position="43"/>
        <end position="67"/>
    </location>
</feature>
<dbReference type="EMBL" id="CP046147">
    <property type="protein sequence ID" value="WFG39662.1"/>
    <property type="molecule type" value="Genomic_DNA"/>
</dbReference>
<evidence type="ECO:0000313" key="7">
    <source>
        <dbReference type="EMBL" id="WFG39662.1"/>
    </source>
</evidence>
<evidence type="ECO:0000256" key="3">
    <source>
        <dbReference type="ARBA" id="ARBA00022989"/>
    </source>
</evidence>
<dbReference type="PANTHER" id="PTHR43847">
    <property type="entry name" value="BLL3993 PROTEIN"/>
    <property type="match status" value="1"/>
</dbReference>
<keyword evidence="8" id="KW-1185">Reference proteome</keyword>
<dbReference type="InterPro" id="IPR007318">
    <property type="entry name" value="Phopholipid_MeTrfase"/>
</dbReference>
<accession>A0AAJ5ZJ26</accession>
<evidence type="ECO:0000256" key="2">
    <source>
        <dbReference type="ARBA" id="ARBA00022692"/>
    </source>
</evidence>
<keyword evidence="2 5" id="KW-0812">Transmembrane</keyword>
<dbReference type="PANTHER" id="PTHR43847:SF1">
    <property type="entry name" value="BLL3993 PROTEIN"/>
    <property type="match status" value="1"/>
</dbReference>
<dbReference type="Proteomes" id="UP001219901">
    <property type="component" value="Chromosome"/>
</dbReference>
<evidence type="ECO:0000256" key="5">
    <source>
        <dbReference type="SAM" id="Phobius"/>
    </source>
</evidence>